<comment type="caution">
    <text evidence="2">The sequence shown here is derived from an EMBL/GenBank/DDBJ whole genome shotgun (WGS) entry which is preliminary data.</text>
</comment>
<evidence type="ECO:0000313" key="3">
    <source>
        <dbReference type="Proteomes" id="UP000887013"/>
    </source>
</evidence>
<dbReference type="EMBL" id="BMAW01100562">
    <property type="protein sequence ID" value="GFS95683.1"/>
    <property type="molecule type" value="Genomic_DNA"/>
</dbReference>
<evidence type="ECO:0000313" key="2">
    <source>
        <dbReference type="EMBL" id="GFT28502.1"/>
    </source>
</evidence>
<protein>
    <submittedName>
        <fullName evidence="2">Vigilin</fullName>
    </submittedName>
</protein>
<reference evidence="2" key="1">
    <citation type="submission" date="2020-08" db="EMBL/GenBank/DDBJ databases">
        <title>Multicomponent nature underlies the extraordinary mechanical properties of spider dragline silk.</title>
        <authorList>
            <person name="Kono N."/>
            <person name="Nakamura H."/>
            <person name="Mori M."/>
            <person name="Yoshida Y."/>
            <person name="Ohtoshi R."/>
            <person name="Malay A.D."/>
            <person name="Moran D.A.P."/>
            <person name="Tomita M."/>
            <person name="Numata K."/>
            <person name="Arakawa K."/>
        </authorList>
    </citation>
    <scope>NUCLEOTIDE SEQUENCE</scope>
</reference>
<dbReference type="GO" id="GO:0003723">
    <property type="term" value="F:RNA binding"/>
    <property type="evidence" value="ECO:0007669"/>
    <property type="project" value="InterPro"/>
</dbReference>
<keyword evidence="3" id="KW-1185">Reference proteome</keyword>
<dbReference type="InterPro" id="IPR036612">
    <property type="entry name" value="KH_dom_type_1_sf"/>
</dbReference>
<name>A0A8X6NQ26_NEPPI</name>
<dbReference type="OrthoDB" id="10027144at2759"/>
<accession>A0A8X6NQ26</accession>
<dbReference type="Gene3D" id="3.30.1370.10">
    <property type="entry name" value="K Homology domain, type 1"/>
    <property type="match status" value="1"/>
</dbReference>
<gene>
    <name evidence="2" type="primary">Hdlbp_3</name>
    <name evidence="2" type="ORF">NPIL_391841</name>
    <name evidence="1" type="ORF">NPIL_617861</name>
</gene>
<dbReference type="SUPFAM" id="SSF54791">
    <property type="entry name" value="Eukaryotic type KH-domain (KH-domain type I)"/>
    <property type="match status" value="1"/>
</dbReference>
<dbReference type="AlphaFoldDB" id="A0A8X6NQ26"/>
<evidence type="ECO:0000313" key="1">
    <source>
        <dbReference type="EMBL" id="GFS95683.1"/>
    </source>
</evidence>
<organism evidence="2 3">
    <name type="scientific">Nephila pilipes</name>
    <name type="common">Giant wood spider</name>
    <name type="synonym">Nephila maculata</name>
    <dbReference type="NCBI Taxonomy" id="299642"/>
    <lineage>
        <taxon>Eukaryota</taxon>
        <taxon>Metazoa</taxon>
        <taxon>Ecdysozoa</taxon>
        <taxon>Arthropoda</taxon>
        <taxon>Chelicerata</taxon>
        <taxon>Arachnida</taxon>
        <taxon>Araneae</taxon>
        <taxon>Araneomorphae</taxon>
        <taxon>Entelegynae</taxon>
        <taxon>Araneoidea</taxon>
        <taxon>Nephilidae</taxon>
        <taxon>Nephila</taxon>
    </lineage>
</organism>
<sequence>MYHPLIFGSFNEILNHKETINQIIGKTETRINTPPAFVKKDELTIAEEYEAGPKAKTRIQNIYEERKRNCQRISIEVSKDQHKYIIGPRGQTT</sequence>
<dbReference type="EMBL" id="BMAW01012415">
    <property type="protein sequence ID" value="GFT28502.1"/>
    <property type="molecule type" value="Genomic_DNA"/>
</dbReference>
<proteinExistence type="predicted"/>
<dbReference type="Proteomes" id="UP000887013">
    <property type="component" value="Unassembled WGS sequence"/>
</dbReference>